<keyword evidence="7" id="KW-1185">Reference proteome</keyword>
<dbReference type="CDD" id="cd05286">
    <property type="entry name" value="QOR2"/>
    <property type="match status" value="1"/>
</dbReference>
<dbReference type="FunFam" id="3.40.50.720:FF:000053">
    <property type="entry name" value="Quinone oxidoreductase 1"/>
    <property type="match status" value="1"/>
</dbReference>
<dbReference type="InterPro" id="IPR013154">
    <property type="entry name" value="ADH-like_N"/>
</dbReference>
<dbReference type="InterPro" id="IPR013149">
    <property type="entry name" value="ADH-like_C"/>
</dbReference>
<sequence length="361" mass="38803">MSHRLALYARHFPTISTAARSLISTKVPSSRTMSTIQALQIQFQGGPEVVQVIPVPAPTLSGSGKVIVRNEYAGVNMIDTYHFGGLYPLQCPIIIGQESAGVVEAVDPDVTSVSVGDKVVQYGGGSYTQKQLLDAERVVKLPAGISTRTAAAAYLQGLTALTLLKEAHPVKKGDWILVTAAAGGVGLLLCQMGRAFGANVIAVTSTQAKCELAKAHGAHHALLYNKENPNEYIAEIRRITNNHGVDGILDGVGADTWESNFEIAARKGTIATFGNASGPVPAFAPLKLAGKNLKVCRPTLFNYVSTREEREAYSNELFELIESGKVKINVHDEYQFTTEDLRRAFADIKSRKTTGKLVVKL</sequence>
<dbReference type="PANTHER" id="PTHR48106">
    <property type="entry name" value="QUINONE OXIDOREDUCTASE PIG3-RELATED"/>
    <property type="match status" value="1"/>
</dbReference>
<dbReference type="EMBL" id="SRRM01000008">
    <property type="protein sequence ID" value="TKY88508.1"/>
    <property type="molecule type" value="Genomic_DNA"/>
</dbReference>
<dbReference type="Pfam" id="PF08240">
    <property type="entry name" value="ADH_N"/>
    <property type="match status" value="1"/>
</dbReference>
<proteinExistence type="predicted"/>
<reference evidence="6 7" key="1">
    <citation type="submission" date="2019-05" db="EMBL/GenBank/DDBJ databases">
        <title>Sporisorium graminicola CBS 10092 draft sequencing and annotation.</title>
        <authorList>
            <person name="Solano-Gonzalez S."/>
            <person name="Caddick M.X."/>
            <person name="Darby A."/>
        </authorList>
    </citation>
    <scope>NUCLEOTIDE SEQUENCE [LARGE SCALE GENOMIC DNA]</scope>
    <source>
        <strain evidence="6 7">CBS 10092</strain>
    </source>
</reference>
<dbReference type="GO" id="GO:0035925">
    <property type="term" value="F:mRNA 3'-UTR AU-rich region binding"/>
    <property type="evidence" value="ECO:0007669"/>
    <property type="project" value="TreeGrafter"/>
</dbReference>
<dbReference type="SUPFAM" id="SSF50129">
    <property type="entry name" value="GroES-like"/>
    <property type="match status" value="1"/>
</dbReference>
<dbReference type="Gene3D" id="3.40.50.720">
    <property type="entry name" value="NAD(P)-binding Rossmann-like Domain"/>
    <property type="match status" value="1"/>
</dbReference>
<keyword evidence="1" id="KW-0521">NADP</keyword>
<evidence type="ECO:0000256" key="2">
    <source>
        <dbReference type="ARBA" id="ARBA00023002"/>
    </source>
</evidence>
<keyword evidence="2" id="KW-0560">Oxidoreductase</keyword>
<dbReference type="OrthoDB" id="48317at2759"/>
<evidence type="ECO:0000313" key="7">
    <source>
        <dbReference type="Proteomes" id="UP000306050"/>
    </source>
</evidence>
<evidence type="ECO:0000313" key="6">
    <source>
        <dbReference type="EMBL" id="TKY88508.1"/>
    </source>
</evidence>
<dbReference type="Pfam" id="PF00107">
    <property type="entry name" value="ADH_zinc_N"/>
    <property type="match status" value="1"/>
</dbReference>
<feature type="domain" description="Enoyl reductase (ER)" evidence="5">
    <location>
        <begin position="45"/>
        <end position="359"/>
    </location>
</feature>
<dbReference type="InterPro" id="IPR047618">
    <property type="entry name" value="QOR-like"/>
</dbReference>
<evidence type="ECO:0000259" key="5">
    <source>
        <dbReference type="SMART" id="SM00829"/>
    </source>
</evidence>
<evidence type="ECO:0000256" key="3">
    <source>
        <dbReference type="ARBA" id="ARBA00043088"/>
    </source>
</evidence>
<dbReference type="InterPro" id="IPR020843">
    <property type="entry name" value="ER"/>
</dbReference>
<gene>
    <name evidence="6" type="ORF">EX895_002496</name>
</gene>
<dbReference type="PANTHER" id="PTHR48106:SF13">
    <property type="entry name" value="QUINONE OXIDOREDUCTASE-RELATED"/>
    <property type="match status" value="1"/>
</dbReference>
<dbReference type="SUPFAM" id="SSF51735">
    <property type="entry name" value="NAD(P)-binding Rossmann-fold domains"/>
    <property type="match status" value="1"/>
</dbReference>
<dbReference type="GO" id="GO:0005829">
    <property type="term" value="C:cytosol"/>
    <property type="evidence" value="ECO:0007669"/>
    <property type="project" value="TreeGrafter"/>
</dbReference>
<protein>
    <recommendedName>
        <fullName evidence="4">Probable quinone oxidoreductase</fullName>
    </recommendedName>
    <alternativeName>
        <fullName evidence="3">NADPH:quinone reductase</fullName>
    </alternativeName>
</protein>
<accession>A0A4U7KYK3</accession>
<dbReference type="GO" id="GO:0008270">
    <property type="term" value="F:zinc ion binding"/>
    <property type="evidence" value="ECO:0007669"/>
    <property type="project" value="InterPro"/>
</dbReference>
<dbReference type="InterPro" id="IPR011032">
    <property type="entry name" value="GroES-like_sf"/>
</dbReference>
<evidence type="ECO:0000256" key="1">
    <source>
        <dbReference type="ARBA" id="ARBA00022857"/>
    </source>
</evidence>
<dbReference type="Gene3D" id="3.90.180.10">
    <property type="entry name" value="Medium-chain alcohol dehydrogenases, catalytic domain"/>
    <property type="match status" value="1"/>
</dbReference>
<dbReference type="InterPro" id="IPR002364">
    <property type="entry name" value="Quin_OxRdtase/zeta-crystal_CS"/>
</dbReference>
<name>A0A4U7KYK3_9BASI</name>
<dbReference type="KEGG" id="sgra:EX895_002496"/>
<dbReference type="GO" id="GO:0003960">
    <property type="term" value="F:quinone reductase (NADPH) activity"/>
    <property type="evidence" value="ECO:0007669"/>
    <property type="project" value="InterPro"/>
</dbReference>
<comment type="caution">
    <text evidence="6">The sequence shown here is derived from an EMBL/GenBank/DDBJ whole genome shotgun (WGS) entry which is preliminary data.</text>
</comment>
<dbReference type="InterPro" id="IPR036291">
    <property type="entry name" value="NAD(P)-bd_dom_sf"/>
</dbReference>
<dbReference type="GO" id="GO:0070402">
    <property type="term" value="F:NADPH binding"/>
    <property type="evidence" value="ECO:0007669"/>
    <property type="project" value="TreeGrafter"/>
</dbReference>
<evidence type="ECO:0000256" key="4">
    <source>
        <dbReference type="ARBA" id="ARBA00070796"/>
    </source>
</evidence>
<organism evidence="6 7">
    <name type="scientific">Sporisorium graminicola</name>
    <dbReference type="NCBI Taxonomy" id="280036"/>
    <lineage>
        <taxon>Eukaryota</taxon>
        <taxon>Fungi</taxon>
        <taxon>Dikarya</taxon>
        <taxon>Basidiomycota</taxon>
        <taxon>Ustilaginomycotina</taxon>
        <taxon>Ustilaginomycetes</taxon>
        <taxon>Ustilaginales</taxon>
        <taxon>Ustilaginaceae</taxon>
        <taxon>Sporisorium</taxon>
    </lineage>
</organism>
<dbReference type="AlphaFoldDB" id="A0A4U7KYK3"/>
<dbReference type="SMART" id="SM00829">
    <property type="entry name" value="PKS_ER"/>
    <property type="match status" value="1"/>
</dbReference>
<dbReference type="Proteomes" id="UP000306050">
    <property type="component" value="Chromosome SGRAM_15"/>
</dbReference>
<dbReference type="PROSITE" id="PS01162">
    <property type="entry name" value="QOR_ZETA_CRYSTAL"/>
    <property type="match status" value="1"/>
</dbReference>
<dbReference type="GeneID" id="40725391"/>
<dbReference type="RefSeq" id="XP_029740493.1">
    <property type="nucleotide sequence ID" value="XM_029883095.1"/>
</dbReference>